<protein>
    <submittedName>
        <fullName evidence="2">Uncharacterized protein</fullName>
    </submittedName>
</protein>
<dbReference type="InterPro" id="IPR008979">
    <property type="entry name" value="Galactose-bd-like_sf"/>
</dbReference>
<dbReference type="Proteomes" id="UP000284706">
    <property type="component" value="Unassembled WGS sequence"/>
</dbReference>
<name>A0A409Y5H9_9AGAR</name>
<feature type="signal peptide" evidence="1">
    <location>
        <begin position="1"/>
        <end position="25"/>
    </location>
</feature>
<dbReference type="SUPFAM" id="SSF49785">
    <property type="entry name" value="Galactose-binding domain-like"/>
    <property type="match status" value="2"/>
</dbReference>
<dbReference type="InParanoid" id="A0A409Y5H9"/>
<dbReference type="OrthoDB" id="10036721at2759"/>
<organism evidence="2 3">
    <name type="scientific">Gymnopilus dilepis</name>
    <dbReference type="NCBI Taxonomy" id="231916"/>
    <lineage>
        <taxon>Eukaryota</taxon>
        <taxon>Fungi</taxon>
        <taxon>Dikarya</taxon>
        <taxon>Basidiomycota</taxon>
        <taxon>Agaricomycotina</taxon>
        <taxon>Agaricomycetes</taxon>
        <taxon>Agaricomycetidae</taxon>
        <taxon>Agaricales</taxon>
        <taxon>Agaricineae</taxon>
        <taxon>Hymenogastraceae</taxon>
        <taxon>Gymnopilus</taxon>
    </lineage>
</organism>
<dbReference type="Gene3D" id="2.60.120.260">
    <property type="entry name" value="Galactose-binding domain-like"/>
    <property type="match status" value="2"/>
</dbReference>
<accession>A0A409Y5H9</accession>
<comment type="caution">
    <text evidence="2">The sequence shown here is derived from an EMBL/GenBank/DDBJ whole genome shotgun (WGS) entry which is preliminary data.</text>
</comment>
<evidence type="ECO:0000313" key="2">
    <source>
        <dbReference type="EMBL" id="PPQ98275.1"/>
    </source>
</evidence>
<evidence type="ECO:0000313" key="3">
    <source>
        <dbReference type="Proteomes" id="UP000284706"/>
    </source>
</evidence>
<dbReference type="AlphaFoldDB" id="A0A409Y5H9"/>
<evidence type="ECO:0000256" key="1">
    <source>
        <dbReference type="SAM" id="SignalP"/>
    </source>
</evidence>
<keyword evidence="3" id="KW-1185">Reference proteome</keyword>
<gene>
    <name evidence="2" type="ORF">CVT26_013519</name>
</gene>
<feature type="chain" id="PRO_5019566211" evidence="1">
    <location>
        <begin position="26"/>
        <end position="374"/>
    </location>
</feature>
<sequence length="374" mass="40191">MSSTASMFSNILLVVLLFIVSKVFGHSPFDESKWIWANDLTQDGKAPPGSHSFRRTFDNSGVRSPVPCIILITCDDIYHLFLNGEHLGSGNQALQAQAYHASLQPGKNVFAVNATNLLHAPNPAGLLVDVQIPYDGNEIGRIVSDSIWRAHNEVRDGFEGLDYDDSFWPHAAVVSDYGSEPWGNIQVAPLDVACGCPPKSNAALSLTNANWIWTNEIRGGNAPVGARAFRRELSLPRGLKATGVKILIGVDDHFTLYVQGHRVGSGEVWSAAHTFDVTLGKPTSEVVIAVDAANAEGGPAGLVADIQLVIDGCEGSPVPVASDGSWKYSVTVPKSFESIDYDDSGWSLATVEGRYGMSPWAQLSMPYGIVQSKV</sequence>
<dbReference type="EMBL" id="NHYE01001127">
    <property type="protein sequence ID" value="PPQ98275.1"/>
    <property type="molecule type" value="Genomic_DNA"/>
</dbReference>
<proteinExistence type="predicted"/>
<dbReference type="STRING" id="231916.A0A409Y5H9"/>
<keyword evidence="1" id="KW-0732">Signal</keyword>
<reference evidence="2 3" key="1">
    <citation type="journal article" date="2018" name="Evol. Lett.">
        <title>Horizontal gene cluster transfer increased hallucinogenic mushroom diversity.</title>
        <authorList>
            <person name="Reynolds H.T."/>
            <person name="Vijayakumar V."/>
            <person name="Gluck-Thaler E."/>
            <person name="Korotkin H.B."/>
            <person name="Matheny P.B."/>
            <person name="Slot J.C."/>
        </authorList>
    </citation>
    <scope>NUCLEOTIDE SEQUENCE [LARGE SCALE GENOMIC DNA]</scope>
    <source>
        <strain evidence="2 3">SRW20</strain>
    </source>
</reference>